<dbReference type="OrthoDB" id="10253390at2759"/>
<dbReference type="PANTHER" id="PTHR47473:SF1">
    <property type="entry name" value="METHYLTRANSFERASE DOMAIN-CONTAINING PROTEIN"/>
    <property type="match status" value="1"/>
</dbReference>
<dbReference type="CDD" id="cd02440">
    <property type="entry name" value="AdoMet_MTases"/>
    <property type="match status" value="1"/>
</dbReference>
<dbReference type="RefSeq" id="XP_037140231.1">
    <property type="nucleotide sequence ID" value="XM_037284335.1"/>
</dbReference>
<dbReference type="AlphaFoldDB" id="A0A7G3ZJ71"/>
<dbReference type="PANTHER" id="PTHR47473">
    <property type="entry name" value="BTA1P"/>
    <property type="match status" value="1"/>
</dbReference>
<accession>A0A7G3ZJ71</accession>
<organism evidence="1 2">
    <name type="scientific">Torulaspora globosa</name>
    <dbReference type="NCBI Taxonomy" id="48254"/>
    <lineage>
        <taxon>Eukaryota</taxon>
        <taxon>Fungi</taxon>
        <taxon>Dikarya</taxon>
        <taxon>Ascomycota</taxon>
        <taxon>Saccharomycotina</taxon>
        <taxon>Saccharomycetes</taxon>
        <taxon>Saccharomycetales</taxon>
        <taxon>Saccharomycetaceae</taxon>
        <taxon>Torulaspora</taxon>
    </lineage>
</organism>
<gene>
    <name evidence="1" type="ORF">HG536_0E04680</name>
</gene>
<proteinExistence type="predicted"/>
<dbReference type="InterPro" id="IPR029063">
    <property type="entry name" value="SAM-dependent_MTases_sf"/>
</dbReference>
<evidence type="ECO:0000313" key="1">
    <source>
        <dbReference type="EMBL" id="QLL33557.1"/>
    </source>
</evidence>
<dbReference type="SUPFAM" id="SSF53335">
    <property type="entry name" value="S-adenosyl-L-methionine-dependent methyltransferases"/>
    <property type="match status" value="1"/>
</dbReference>
<dbReference type="Pfam" id="PF13489">
    <property type="entry name" value="Methyltransf_23"/>
    <property type="match status" value="1"/>
</dbReference>
<evidence type="ECO:0000313" key="2">
    <source>
        <dbReference type="Proteomes" id="UP000515788"/>
    </source>
</evidence>
<name>A0A7G3ZJ71_9SACH</name>
<evidence type="ECO:0008006" key="3">
    <source>
        <dbReference type="Google" id="ProtNLM"/>
    </source>
</evidence>
<dbReference type="EMBL" id="CP059250">
    <property type="protein sequence ID" value="QLL33557.1"/>
    <property type="molecule type" value="Genomic_DNA"/>
</dbReference>
<dbReference type="InterPro" id="IPR021829">
    <property type="entry name" value="DUF3419"/>
</dbReference>
<dbReference type="GeneID" id="59326753"/>
<reference evidence="1 2" key="1">
    <citation type="submission" date="2020-06" db="EMBL/GenBank/DDBJ databases">
        <title>The yeast mating-type switching endonuclease HO is a domesticated member of an unorthodox homing genetic element family.</title>
        <authorList>
            <person name="Coughlan A.Y."/>
            <person name="Lombardi L."/>
            <person name="Braun-Galleani S."/>
            <person name="Martos A.R."/>
            <person name="Galeote V."/>
            <person name="Bigey F."/>
            <person name="Dequin S."/>
            <person name="Byrne K.P."/>
            <person name="Wolfe K.H."/>
        </authorList>
    </citation>
    <scope>NUCLEOTIDE SEQUENCE [LARGE SCALE GENOMIC DNA]</scope>
    <source>
        <strain evidence="1 2">CBS764</strain>
    </source>
</reference>
<keyword evidence="2" id="KW-1185">Reference proteome</keyword>
<protein>
    <recommendedName>
        <fullName evidence="3">Methyltransferase domain-containing protein</fullName>
    </recommendedName>
</protein>
<dbReference type="KEGG" id="tgb:HG536_0E04680"/>
<sequence length="797" mass="90815">MTGNINTVIADIASPIGSISETATDAAGRNFLKNYMEHVAPSEWLSLNAATIMLSILAPLMLTLACNETARSIVLFCWACFIKPFHAKSSHSADNQQKNLELFYKTQAKIYDKTREVLLQGRFEALQLAYSHLPKNKKGLIWIDIGGGTGLNIEKMSQICSLKDTFQAIYLVDLSPSLCEVARERADRLKWTNVHIMCADACDFEIPQHECADLITFSYSLSMMPPYYAVIDHAYELLNENYGIVCSVDFGVQSSAHVTGRVNNIGGLMNYHIPWFYRTFWRIWFECDKVFLDPSRREYLEYRFGTLKSINMRNKTLGNIPYYIWLGVNKDEDHMLSHRFKVLAARSPYLAPVEQGTPLKGSQCPTSKELEVAASNTKKGLPFPSLFYQREIWRAYYDELSPHYDQFKNQYIYAFTWEDPREDAKILNLTADDTVLAITSACDNILAYAALPNPPKRIHGVDLNPFQGHLAELKLAASRCLTYEEIWSLFGEGRIANFKKLLLCKLAPHLSSNAFQYWMSEGARAFDISGHGFYDTGSTRWALRLARYIFKTMGLSGKVTELCKARTIREQQLIWNKYIRPALFNPIVGKLLVGNPIFLWKALGVPTNQAEMMGSSTLQYIIDTMDPLISRSLISTDNYFYYLTLNGRYSKDNCPVYLKEKVHEIFASESNSPLDRIRLHTDTLNNVLSRLAQKSLTVAVIMDHMDWFDPNGNDANHEITALYNALQFGGRVLLRSAATHPWYIKSFEDMGFVCEPAAIRRSGESIDRVNMYASTWICTKTIELDARRRMSSLDLTH</sequence>
<dbReference type="Pfam" id="PF11899">
    <property type="entry name" value="DUF3419"/>
    <property type="match status" value="1"/>
</dbReference>
<dbReference type="Proteomes" id="UP000515788">
    <property type="component" value="Chromosome 5"/>
</dbReference>
<dbReference type="Gene3D" id="3.40.50.150">
    <property type="entry name" value="Vaccinia Virus protein VP39"/>
    <property type="match status" value="1"/>
</dbReference>